<accession>A0A9Q1HKX7</accession>
<organism evidence="1 2">
    <name type="scientific">Holothuria leucospilota</name>
    <name type="common">Black long sea cucumber</name>
    <name type="synonym">Mertensiothuria leucospilota</name>
    <dbReference type="NCBI Taxonomy" id="206669"/>
    <lineage>
        <taxon>Eukaryota</taxon>
        <taxon>Metazoa</taxon>
        <taxon>Echinodermata</taxon>
        <taxon>Eleutherozoa</taxon>
        <taxon>Echinozoa</taxon>
        <taxon>Holothuroidea</taxon>
        <taxon>Aspidochirotacea</taxon>
        <taxon>Aspidochirotida</taxon>
        <taxon>Holothuriidae</taxon>
        <taxon>Holothuria</taxon>
    </lineage>
</organism>
<evidence type="ECO:0000313" key="2">
    <source>
        <dbReference type="Proteomes" id="UP001152320"/>
    </source>
</evidence>
<protein>
    <recommendedName>
        <fullName evidence="3">Endonuclease/exonuclease/phosphatase domain-containing protein</fullName>
    </recommendedName>
</protein>
<sequence>MVSYSADELRAIGQTTLLNSANRSWLSSLIAVIPKEMRPCKRGKPGEELCQAIDDIESSSPDVLIVMNGDFNHCCLERSPVYYHQYVSCPTRSEATLDLFFSNVKAAYNSSQLPYPGDSDHHLVLISLRPIIWFGDKSHGSVQ</sequence>
<dbReference type="EMBL" id="JAIZAY010000001">
    <property type="protein sequence ID" value="KAJ8048913.1"/>
    <property type="molecule type" value="Genomic_DNA"/>
</dbReference>
<comment type="caution">
    <text evidence="1">The sequence shown here is derived from an EMBL/GenBank/DDBJ whole genome shotgun (WGS) entry which is preliminary data.</text>
</comment>
<dbReference type="Proteomes" id="UP001152320">
    <property type="component" value="Chromosome 1"/>
</dbReference>
<keyword evidence="2" id="KW-1185">Reference proteome</keyword>
<dbReference type="AlphaFoldDB" id="A0A9Q1HKX7"/>
<evidence type="ECO:0000313" key="1">
    <source>
        <dbReference type="EMBL" id="KAJ8048913.1"/>
    </source>
</evidence>
<name>A0A9Q1HKX7_HOLLE</name>
<evidence type="ECO:0008006" key="3">
    <source>
        <dbReference type="Google" id="ProtNLM"/>
    </source>
</evidence>
<reference evidence="1" key="1">
    <citation type="submission" date="2021-10" db="EMBL/GenBank/DDBJ databases">
        <title>Tropical sea cucumber genome reveals ecological adaptation and Cuvierian tubules defense mechanism.</title>
        <authorList>
            <person name="Chen T."/>
        </authorList>
    </citation>
    <scope>NUCLEOTIDE SEQUENCE</scope>
    <source>
        <strain evidence="1">Nanhai2018</strain>
        <tissue evidence="1">Muscle</tissue>
    </source>
</reference>
<proteinExistence type="predicted"/>
<gene>
    <name evidence="1" type="ORF">HOLleu_01421</name>
</gene>